<protein>
    <submittedName>
        <fullName evidence="2">Uncharacterized protein</fullName>
    </submittedName>
</protein>
<gene>
    <name evidence="2" type="ORF">JHL17_36470</name>
</gene>
<keyword evidence="3" id="KW-1185">Reference proteome</keyword>
<comment type="caution">
    <text evidence="2">The sequence shown here is derived from an EMBL/GenBank/DDBJ whole genome shotgun (WGS) entry which is preliminary data.</text>
</comment>
<sequence length="64" mass="6502">MALPTLTVGPIAEQAESWYGQAPLLKLGPAVESFSETMAIPANLQDNRQGAPGALAAAPADDPA</sequence>
<proteinExistence type="predicted"/>
<dbReference type="Proteomes" id="UP000652760">
    <property type="component" value="Unassembled WGS sequence"/>
</dbReference>
<name>A0ABS1FHI6_9PROT</name>
<accession>A0ABS1FHI6</accession>
<evidence type="ECO:0000313" key="2">
    <source>
        <dbReference type="EMBL" id="MBK1842900.1"/>
    </source>
</evidence>
<dbReference type="EMBL" id="JAENHM010000095">
    <property type="protein sequence ID" value="MBK1842900.1"/>
    <property type="molecule type" value="Genomic_DNA"/>
</dbReference>
<feature type="compositionally biased region" description="Low complexity" evidence="1">
    <location>
        <begin position="50"/>
        <end position="64"/>
    </location>
</feature>
<organism evidence="2 3">
    <name type="scientific">Azospirillum endophyticum</name>
    <dbReference type="NCBI Taxonomy" id="2800326"/>
    <lineage>
        <taxon>Bacteria</taxon>
        <taxon>Pseudomonadati</taxon>
        <taxon>Pseudomonadota</taxon>
        <taxon>Alphaproteobacteria</taxon>
        <taxon>Rhodospirillales</taxon>
        <taxon>Azospirillaceae</taxon>
        <taxon>Azospirillum</taxon>
    </lineage>
</organism>
<evidence type="ECO:0000256" key="1">
    <source>
        <dbReference type="SAM" id="MobiDB-lite"/>
    </source>
</evidence>
<feature type="region of interest" description="Disordered" evidence="1">
    <location>
        <begin position="45"/>
        <end position="64"/>
    </location>
</feature>
<evidence type="ECO:0000313" key="3">
    <source>
        <dbReference type="Proteomes" id="UP000652760"/>
    </source>
</evidence>
<reference evidence="3" key="1">
    <citation type="submission" date="2021-01" db="EMBL/GenBank/DDBJ databases">
        <title>Genome public.</title>
        <authorList>
            <person name="Liu C."/>
            <person name="Sun Q."/>
        </authorList>
    </citation>
    <scope>NUCLEOTIDE SEQUENCE [LARGE SCALE GENOMIC DNA]</scope>
    <source>
        <strain evidence="3">YIM B02556</strain>
    </source>
</reference>